<name>A0ABW6WD87_9ACTN</name>
<organism evidence="3 4">
    <name type="scientific">Paractinoplanes globisporus</name>
    <dbReference type="NCBI Taxonomy" id="113565"/>
    <lineage>
        <taxon>Bacteria</taxon>
        <taxon>Bacillati</taxon>
        <taxon>Actinomycetota</taxon>
        <taxon>Actinomycetes</taxon>
        <taxon>Micromonosporales</taxon>
        <taxon>Micromonosporaceae</taxon>
        <taxon>Paractinoplanes</taxon>
    </lineage>
</organism>
<comment type="caution">
    <text evidence="3">The sequence shown here is derived from an EMBL/GenBank/DDBJ whole genome shotgun (WGS) entry which is preliminary data.</text>
</comment>
<keyword evidence="4" id="KW-1185">Reference proteome</keyword>
<accession>A0ABW6WD87</accession>
<dbReference type="GO" id="GO:0016787">
    <property type="term" value="F:hydrolase activity"/>
    <property type="evidence" value="ECO:0007669"/>
    <property type="project" value="UniProtKB-KW"/>
</dbReference>
<keyword evidence="1" id="KW-0732">Signal</keyword>
<dbReference type="EC" id="3.1.-.-" evidence="3"/>
<dbReference type="PANTHER" id="PTHR30383:SF5">
    <property type="entry name" value="SGNH HYDROLASE-TYPE ESTERASE DOMAIN-CONTAINING PROTEIN"/>
    <property type="match status" value="1"/>
</dbReference>
<gene>
    <name evidence="3" type="ORF">ACFY35_13660</name>
</gene>
<dbReference type="CDD" id="cd01833">
    <property type="entry name" value="XynB_like"/>
    <property type="match status" value="1"/>
</dbReference>
<evidence type="ECO:0000313" key="3">
    <source>
        <dbReference type="EMBL" id="MFF5290485.1"/>
    </source>
</evidence>
<feature type="signal peptide" evidence="1">
    <location>
        <begin position="1"/>
        <end position="27"/>
    </location>
</feature>
<feature type="domain" description="SGNH hydrolase-type esterase" evidence="2">
    <location>
        <begin position="47"/>
        <end position="221"/>
    </location>
</feature>
<dbReference type="InterPro" id="IPR036514">
    <property type="entry name" value="SGNH_hydro_sf"/>
</dbReference>
<reference evidence="3 4" key="1">
    <citation type="submission" date="2024-10" db="EMBL/GenBank/DDBJ databases">
        <title>The Natural Products Discovery Center: Release of the First 8490 Sequenced Strains for Exploring Actinobacteria Biosynthetic Diversity.</title>
        <authorList>
            <person name="Kalkreuter E."/>
            <person name="Kautsar S.A."/>
            <person name="Yang D."/>
            <person name="Bader C.D."/>
            <person name="Teijaro C.N."/>
            <person name="Fluegel L."/>
            <person name="Davis C.M."/>
            <person name="Simpson J.R."/>
            <person name="Lauterbach L."/>
            <person name="Steele A.D."/>
            <person name="Gui C."/>
            <person name="Meng S."/>
            <person name="Li G."/>
            <person name="Viehrig K."/>
            <person name="Ye F."/>
            <person name="Su P."/>
            <person name="Kiefer A.F."/>
            <person name="Nichols A."/>
            <person name="Cepeda A.J."/>
            <person name="Yan W."/>
            <person name="Fan B."/>
            <person name="Jiang Y."/>
            <person name="Adhikari A."/>
            <person name="Zheng C.-J."/>
            <person name="Schuster L."/>
            <person name="Cowan T.M."/>
            <person name="Smanski M.J."/>
            <person name="Chevrette M.G."/>
            <person name="De Carvalho L.P.S."/>
            <person name="Shen B."/>
        </authorList>
    </citation>
    <scope>NUCLEOTIDE SEQUENCE [LARGE SCALE GENOMIC DNA]</scope>
    <source>
        <strain evidence="3 4">NPDC000087</strain>
    </source>
</reference>
<dbReference type="Gene3D" id="3.40.50.1110">
    <property type="entry name" value="SGNH hydrolase"/>
    <property type="match status" value="1"/>
</dbReference>
<dbReference type="RefSeq" id="WP_051115186.1">
    <property type="nucleotide sequence ID" value="NZ_JBIAZU010000002.1"/>
</dbReference>
<dbReference type="PANTHER" id="PTHR30383">
    <property type="entry name" value="THIOESTERASE 1/PROTEASE 1/LYSOPHOSPHOLIPASE L1"/>
    <property type="match status" value="1"/>
</dbReference>
<keyword evidence="3" id="KW-0378">Hydrolase</keyword>
<proteinExistence type="predicted"/>
<dbReference type="InterPro" id="IPR051532">
    <property type="entry name" value="Ester_Hydrolysis_Enzymes"/>
</dbReference>
<dbReference type="InterPro" id="IPR013830">
    <property type="entry name" value="SGNH_hydro"/>
</dbReference>
<dbReference type="Pfam" id="PF13472">
    <property type="entry name" value="Lipase_GDSL_2"/>
    <property type="match status" value="1"/>
</dbReference>
<feature type="chain" id="PRO_5047031362" evidence="1">
    <location>
        <begin position="28"/>
        <end position="313"/>
    </location>
</feature>
<dbReference type="Proteomes" id="UP001602245">
    <property type="component" value="Unassembled WGS sequence"/>
</dbReference>
<dbReference type="SUPFAM" id="SSF52266">
    <property type="entry name" value="SGNH hydrolase"/>
    <property type="match status" value="1"/>
</dbReference>
<evidence type="ECO:0000313" key="4">
    <source>
        <dbReference type="Proteomes" id="UP001602245"/>
    </source>
</evidence>
<evidence type="ECO:0000259" key="2">
    <source>
        <dbReference type="Pfam" id="PF13472"/>
    </source>
</evidence>
<dbReference type="EMBL" id="JBIAZU010000002">
    <property type="protein sequence ID" value="MFF5290485.1"/>
    <property type="molecule type" value="Genomic_DNA"/>
</dbReference>
<sequence>MMSISFGRRLAAALATASLVLMGPAGAARAEARPVLEQDWRVRVMPLGDSITWGVGSSSEDSYRSALYWRLAAAGVNADFVGSQRSGDSPDPDNEGHKGWTIAQLADHVDEWLWTYEPDVILLHIGTNDMVRGVQDAPRQLDALLDKIAEDLPTAQVFVAKIVGLGDYSDTPAQRFRTVEYNAAIPAIVASKGPNFHLVDQSNVHGIDMFNREHPNDYGYRKMAWNWYSALSTVLDNGGGAWPSAGNPYRAGYGYRCLQRSTLGRAAQGCHTWYQRRPGVWQLPFAQKVRYRVKVGGKVVTRVRIVTRWLTAA</sequence>
<evidence type="ECO:0000256" key="1">
    <source>
        <dbReference type="SAM" id="SignalP"/>
    </source>
</evidence>
<protein>
    <submittedName>
        <fullName evidence="3">SGNH/GDSL hydrolase family protein</fullName>
        <ecNumber evidence="3">3.1.-.-</ecNumber>
    </submittedName>
</protein>